<feature type="region of interest" description="Disordered" evidence="1">
    <location>
        <begin position="45"/>
        <end position="68"/>
    </location>
</feature>
<comment type="caution">
    <text evidence="2">The sequence shown here is derived from an EMBL/GenBank/DDBJ whole genome shotgun (WGS) entry which is preliminary data.</text>
</comment>
<protein>
    <submittedName>
        <fullName evidence="2">Uncharacterized protein</fullName>
    </submittedName>
</protein>
<evidence type="ECO:0000256" key="1">
    <source>
        <dbReference type="SAM" id="MobiDB-lite"/>
    </source>
</evidence>
<dbReference type="AlphaFoldDB" id="A0A840Y8P2"/>
<evidence type="ECO:0000313" key="3">
    <source>
        <dbReference type="Proteomes" id="UP000580654"/>
    </source>
</evidence>
<organism evidence="2 3">
    <name type="scientific">Muricoccus pecuniae</name>
    <dbReference type="NCBI Taxonomy" id="693023"/>
    <lineage>
        <taxon>Bacteria</taxon>
        <taxon>Pseudomonadati</taxon>
        <taxon>Pseudomonadota</taxon>
        <taxon>Alphaproteobacteria</taxon>
        <taxon>Acetobacterales</taxon>
        <taxon>Roseomonadaceae</taxon>
        <taxon>Muricoccus</taxon>
    </lineage>
</organism>
<reference evidence="2 3" key="1">
    <citation type="submission" date="2020-08" db="EMBL/GenBank/DDBJ databases">
        <title>Genomic Encyclopedia of Type Strains, Phase IV (KMG-IV): sequencing the most valuable type-strain genomes for metagenomic binning, comparative biology and taxonomic classification.</title>
        <authorList>
            <person name="Goeker M."/>
        </authorList>
    </citation>
    <scope>NUCLEOTIDE SEQUENCE [LARGE SCALE GENOMIC DNA]</scope>
    <source>
        <strain evidence="2 3">DSM 25622</strain>
    </source>
</reference>
<name>A0A840Y8P2_9PROT</name>
<sequence>MFPSLRSRTLWGLLGILGVAAGYGLLDRLTTPWANPFSSAGTLTGEWGRHDPYPHGPPPPPVALDHAS</sequence>
<dbReference type="EMBL" id="JACIJD010000050">
    <property type="protein sequence ID" value="MBB5696526.1"/>
    <property type="molecule type" value="Genomic_DNA"/>
</dbReference>
<dbReference type="Proteomes" id="UP000580654">
    <property type="component" value="Unassembled WGS sequence"/>
</dbReference>
<evidence type="ECO:0000313" key="2">
    <source>
        <dbReference type="EMBL" id="MBB5696526.1"/>
    </source>
</evidence>
<accession>A0A840Y8P2</accession>
<gene>
    <name evidence="2" type="ORF">FHS87_004597</name>
</gene>
<keyword evidence="3" id="KW-1185">Reference proteome</keyword>
<proteinExistence type="predicted"/>